<dbReference type="AlphaFoldDB" id="A0A9X0YHV3"/>
<dbReference type="InterPro" id="IPR029058">
    <property type="entry name" value="AB_hydrolase_fold"/>
</dbReference>
<evidence type="ECO:0000313" key="4">
    <source>
        <dbReference type="Proteomes" id="UP001138672"/>
    </source>
</evidence>
<dbReference type="InterPro" id="IPR022742">
    <property type="entry name" value="Hydrolase_4"/>
</dbReference>
<keyword evidence="2" id="KW-0378">Hydrolase</keyword>
<keyword evidence="5" id="KW-1185">Reference proteome</keyword>
<protein>
    <submittedName>
        <fullName evidence="2">Alpha-beta hydrolase superfamily lysophospholipase</fullName>
    </submittedName>
</protein>
<evidence type="ECO:0000313" key="3">
    <source>
        <dbReference type="EMBL" id="MDQ0333659.1"/>
    </source>
</evidence>
<dbReference type="Pfam" id="PF12146">
    <property type="entry name" value="Hydrolase_4"/>
    <property type="match status" value="1"/>
</dbReference>
<dbReference type="SUPFAM" id="SSF53474">
    <property type="entry name" value="alpha/beta-Hydrolases"/>
    <property type="match status" value="1"/>
</dbReference>
<organism evidence="2 4">
    <name type="scientific">Formosa algae</name>
    <dbReference type="NCBI Taxonomy" id="225843"/>
    <lineage>
        <taxon>Bacteria</taxon>
        <taxon>Pseudomonadati</taxon>
        <taxon>Bacteroidota</taxon>
        <taxon>Flavobacteriia</taxon>
        <taxon>Flavobacteriales</taxon>
        <taxon>Flavobacteriaceae</taxon>
        <taxon>Formosa</taxon>
    </lineage>
</organism>
<dbReference type="InterPro" id="IPR051044">
    <property type="entry name" value="MAG_DAG_Lipase"/>
</dbReference>
<dbReference type="OrthoDB" id="9801217at2"/>
<dbReference type="GO" id="GO:0016787">
    <property type="term" value="F:hydrolase activity"/>
    <property type="evidence" value="ECO:0007669"/>
    <property type="project" value="UniProtKB-KW"/>
</dbReference>
<dbReference type="PANTHER" id="PTHR11614">
    <property type="entry name" value="PHOSPHOLIPASE-RELATED"/>
    <property type="match status" value="1"/>
</dbReference>
<name>A0A9X0YHV3_9FLAO</name>
<dbReference type="Gene3D" id="3.40.50.1820">
    <property type="entry name" value="alpha/beta hydrolase"/>
    <property type="match status" value="1"/>
</dbReference>
<evidence type="ECO:0000313" key="5">
    <source>
        <dbReference type="Proteomes" id="UP001231587"/>
    </source>
</evidence>
<comment type="caution">
    <text evidence="2">The sequence shown here is derived from an EMBL/GenBank/DDBJ whole genome shotgun (WGS) entry which is preliminary data.</text>
</comment>
<dbReference type="EMBL" id="JAUSUU010000001">
    <property type="protein sequence ID" value="MDQ0333659.1"/>
    <property type="molecule type" value="Genomic_DNA"/>
</dbReference>
<feature type="domain" description="Serine aminopeptidase S33" evidence="1">
    <location>
        <begin position="36"/>
        <end position="237"/>
    </location>
</feature>
<evidence type="ECO:0000313" key="2">
    <source>
        <dbReference type="EMBL" id="MBP1838882.1"/>
    </source>
</evidence>
<dbReference type="EMBL" id="JAGGJQ010000002">
    <property type="protein sequence ID" value="MBP1838882.1"/>
    <property type="molecule type" value="Genomic_DNA"/>
</dbReference>
<dbReference type="RefSeq" id="WP_057783792.1">
    <property type="nucleotide sequence ID" value="NZ_JAGGJQ010000002.1"/>
</dbReference>
<dbReference type="Proteomes" id="UP001138672">
    <property type="component" value="Unassembled WGS sequence"/>
</dbReference>
<evidence type="ECO:0000259" key="1">
    <source>
        <dbReference type="Pfam" id="PF12146"/>
    </source>
</evidence>
<reference evidence="2" key="1">
    <citation type="submission" date="2021-03" db="EMBL/GenBank/DDBJ databases">
        <title>Genomic Encyclopedia of Type Strains, Phase IV (KMG-IV): sequencing the most valuable type-strain genomes for metagenomic binning, comparative biology and taxonomic classification.</title>
        <authorList>
            <person name="Goeker M."/>
        </authorList>
    </citation>
    <scope>NUCLEOTIDE SEQUENCE</scope>
    <source>
        <strain evidence="2">DSM 15523</strain>
        <strain evidence="3 5">DSM 16476</strain>
    </source>
</reference>
<proteinExistence type="predicted"/>
<gene>
    <name evidence="2" type="ORF">J2Z56_000788</name>
    <name evidence="3" type="ORF">J2Z57_000081</name>
</gene>
<dbReference type="Proteomes" id="UP001231587">
    <property type="component" value="Unassembled WGS sequence"/>
</dbReference>
<sequence>MNLKDDYTSEIITLEADYEGEVQAVLTASNHNTGQRKSILYIHGYVDYFFHPHLGETCNQNNFDFYALDLRKHGRALLPHQHPNYCKDLKEYFEEISIAIRKIKNKTNPVFLLAHSTGGLTASCYMNYGTERNLVEGLILNAPFLDFNQSKIEKSISLFVAKLISKVSDYAKIEGVLSPAYAQSIHKDYYGSWDFNLDWKPIHGFPTYFKWVTAIARAQKSLEKPDIQSPVLILHSSGSIKTKTYTKAAMTHDIVLNIEDIKRVGIKLGHKVTLAQIDHALHDVFLSSKAVREQAFDKMFSWLAQTDFKAQEH</sequence>
<accession>A0A9X0YHV3</accession>